<evidence type="ECO:0000256" key="1">
    <source>
        <dbReference type="SAM" id="MobiDB-lite"/>
    </source>
</evidence>
<evidence type="ECO:0000313" key="3">
    <source>
        <dbReference type="Proteomes" id="UP000824890"/>
    </source>
</evidence>
<feature type="region of interest" description="Disordered" evidence="1">
    <location>
        <begin position="121"/>
        <end position="147"/>
    </location>
</feature>
<dbReference type="EMBL" id="JAGKQM010000012">
    <property type="protein sequence ID" value="KAH0897207.1"/>
    <property type="molecule type" value="Genomic_DNA"/>
</dbReference>
<gene>
    <name evidence="2" type="ORF">HID58_046775</name>
</gene>
<keyword evidence="3" id="KW-1185">Reference proteome</keyword>
<organism evidence="2 3">
    <name type="scientific">Brassica napus</name>
    <name type="common">Rape</name>
    <dbReference type="NCBI Taxonomy" id="3708"/>
    <lineage>
        <taxon>Eukaryota</taxon>
        <taxon>Viridiplantae</taxon>
        <taxon>Streptophyta</taxon>
        <taxon>Embryophyta</taxon>
        <taxon>Tracheophyta</taxon>
        <taxon>Spermatophyta</taxon>
        <taxon>Magnoliopsida</taxon>
        <taxon>eudicotyledons</taxon>
        <taxon>Gunneridae</taxon>
        <taxon>Pentapetalae</taxon>
        <taxon>rosids</taxon>
        <taxon>malvids</taxon>
        <taxon>Brassicales</taxon>
        <taxon>Brassicaceae</taxon>
        <taxon>Brassiceae</taxon>
        <taxon>Brassica</taxon>
    </lineage>
</organism>
<proteinExistence type="predicted"/>
<dbReference type="PANTHER" id="PTHR35489">
    <property type="entry name" value="TITAN9"/>
    <property type="match status" value="1"/>
</dbReference>
<dbReference type="PANTHER" id="PTHR35489:SF2">
    <property type="entry name" value="TITAN9"/>
    <property type="match status" value="1"/>
</dbReference>
<feature type="region of interest" description="Disordered" evidence="1">
    <location>
        <begin position="275"/>
        <end position="296"/>
    </location>
</feature>
<accession>A0ABQ8AXG4</accession>
<dbReference type="Proteomes" id="UP000824890">
    <property type="component" value="Unassembled WGS sequence"/>
</dbReference>
<reference evidence="2 3" key="1">
    <citation type="submission" date="2021-05" db="EMBL/GenBank/DDBJ databases">
        <title>Genome Assembly of Synthetic Allotetraploid Brassica napus Reveals Homoeologous Exchanges between Subgenomes.</title>
        <authorList>
            <person name="Davis J.T."/>
        </authorList>
    </citation>
    <scope>NUCLEOTIDE SEQUENCE [LARGE SCALE GENOMIC DNA]</scope>
    <source>
        <strain evidence="3">cv. Da-Ae</strain>
        <tissue evidence="2">Seedling</tissue>
    </source>
</reference>
<sequence length="329" mass="37068">MRTYSATIIEEYVDIDGKVKVDAKNVNLECGTETGSSVKRAAWLYRWVSQYYVNYIENISAKTDLQGISRTSAISRSESEEEVVQGKEECKRNFWSHLFTLSEQVEKIKELISEGVPHYNKNQSERTRKTPESPQVTTMRKRSRQTEDMVEMDMVSPMRSMMKRRRQTEDIMETDVVSPHISETLLVSQPQCCKTTDCGSSNSAGCPFQALGEHLTGVKLSTNNKDKRICIVASHPSSVFNLDTWIICRSYSATIIEEYVDIDGKVKVDAKNRQAAASRSAKPSTSEQHGFTGGYPNTMSTTLRTLAQRPICRVSLGQVPLAEAKVKKR</sequence>
<name>A0ABQ8AXG4_BRANA</name>
<comment type="caution">
    <text evidence="2">The sequence shown here is derived from an EMBL/GenBank/DDBJ whole genome shotgun (WGS) entry which is preliminary data.</text>
</comment>
<protein>
    <submittedName>
        <fullName evidence="2">Uncharacterized protein</fullName>
    </submittedName>
</protein>
<evidence type="ECO:0000313" key="2">
    <source>
        <dbReference type="EMBL" id="KAH0897207.1"/>
    </source>
</evidence>